<dbReference type="SUPFAM" id="SSF56349">
    <property type="entry name" value="DNA breaking-rejoining enzymes"/>
    <property type="match status" value="1"/>
</dbReference>
<dbReference type="GO" id="GO:0007059">
    <property type="term" value="P:chromosome segregation"/>
    <property type="evidence" value="ECO:0007669"/>
    <property type="project" value="UniProtKB-UniRule"/>
</dbReference>
<evidence type="ECO:0000256" key="7">
    <source>
        <dbReference type="ARBA" id="ARBA00023172"/>
    </source>
</evidence>
<keyword evidence="3 9" id="KW-0132">Cell division</keyword>
<dbReference type="Gene3D" id="1.10.150.130">
    <property type="match status" value="1"/>
</dbReference>
<comment type="function">
    <text evidence="9">Site-specific tyrosine recombinase, which acts by catalyzing the cutting and rejoining of the recombining DNA molecules. The XerC-XerD complex is essential to convert dimers of the bacterial chromosome into monomers to permit their segregation at cell division. It also contributes to the segregational stability of plasmids.</text>
</comment>
<comment type="subunit">
    <text evidence="9">Forms a cyclic heterotetrameric complex composed of two molecules of XerC and two molecules of XerD.</text>
</comment>
<dbReference type="Pfam" id="PF00589">
    <property type="entry name" value="Phage_integrase"/>
    <property type="match status" value="1"/>
</dbReference>
<feature type="domain" description="Tyr recombinase" evidence="10">
    <location>
        <begin position="108"/>
        <end position="305"/>
    </location>
</feature>
<proteinExistence type="inferred from homology"/>
<feature type="active site" evidence="9">
    <location>
        <position position="257"/>
    </location>
</feature>
<dbReference type="InterPro" id="IPR010998">
    <property type="entry name" value="Integrase_recombinase_N"/>
</dbReference>
<dbReference type="InterPro" id="IPR011010">
    <property type="entry name" value="DNA_brk_join_enz"/>
</dbReference>
<dbReference type="InterPro" id="IPR050090">
    <property type="entry name" value="Tyrosine_recombinase_XerCD"/>
</dbReference>
<feature type="active site" evidence="9">
    <location>
        <position position="260"/>
    </location>
</feature>
<evidence type="ECO:0000256" key="9">
    <source>
        <dbReference type="HAMAP-Rule" id="MF_01808"/>
    </source>
</evidence>
<comment type="subcellular location">
    <subcellularLocation>
        <location evidence="1 9">Cytoplasm</location>
    </subcellularLocation>
</comment>
<feature type="active site" evidence="9">
    <location>
        <position position="176"/>
    </location>
</feature>
<name>A0A917PI64_9MICO</name>
<dbReference type="HAMAP" id="MF_01808">
    <property type="entry name" value="Recomb_XerC_XerD"/>
    <property type="match status" value="1"/>
</dbReference>
<evidence type="ECO:0000256" key="3">
    <source>
        <dbReference type="ARBA" id="ARBA00022618"/>
    </source>
</evidence>
<comment type="caution">
    <text evidence="12">The sequence shown here is derived from an EMBL/GenBank/DDBJ whole genome shotgun (WGS) entry which is preliminary data.</text>
</comment>
<comment type="similarity">
    <text evidence="9">Belongs to the 'phage' integrase family. XerC subfamily.</text>
</comment>
<feature type="active site" evidence="9">
    <location>
        <position position="152"/>
    </location>
</feature>
<dbReference type="GO" id="GO:0003677">
    <property type="term" value="F:DNA binding"/>
    <property type="evidence" value="ECO:0007669"/>
    <property type="project" value="UniProtKB-UniRule"/>
</dbReference>
<keyword evidence="4 9" id="KW-0159">Chromosome partition</keyword>
<dbReference type="InterPro" id="IPR002104">
    <property type="entry name" value="Integrase_catalytic"/>
</dbReference>
<feature type="domain" description="Core-binding (CB)" evidence="11">
    <location>
        <begin position="1"/>
        <end position="87"/>
    </location>
</feature>
<dbReference type="RefSeq" id="WP_188743033.1">
    <property type="nucleotide sequence ID" value="NZ_BAABFW010000001.1"/>
</dbReference>
<dbReference type="InterPro" id="IPR044068">
    <property type="entry name" value="CB"/>
</dbReference>
<dbReference type="GO" id="GO:0006313">
    <property type="term" value="P:DNA transposition"/>
    <property type="evidence" value="ECO:0007669"/>
    <property type="project" value="UniProtKB-UniRule"/>
</dbReference>
<feature type="active site" description="O-(3'-phospho-DNA)-tyrosine intermediate" evidence="9">
    <location>
        <position position="292"/>
    </location>
</feature>
<dbReference type="InterPro" id="IPR004107">
    <property type="entry name" value="Integrase_SAM-like_N"/>
</dbReference>
<dbReference type="InterPro" id="IPR013762">
    <property type="entry name" value="Integrase-like_cat_sf"/>
</dbReference>
<dbReference type="PANTHER" id="PTHR30349">
    <property type="entry name" value="PHAGE INTEGRASE-RELATED"/>
    <property type="match status" value="1"/>
</dbReference>
<evidence type="ECO:0000313" key="13">
    <source>
        <dbReference type="Proteomes" id="UP000636956"/>
    </source>
</evidence>
<dbReference type="PANTHER" id="PTHR30349:SF77">
    <property type="entry name" value="TYROSINE RECOMBINASE XERC"/>
    <property type="match status" value="1"/>
</dbReference>
<keyword evidence="8 9" id="KW-0131">Cell cycle</keyword>
<dbReference type="AlphaFoldDB" id="A0A917PI64"/>
<accession>A0A917PI64</accession>
<keyword evidence="5 9" id="KW-0229">DNA integration</keyword>
<evidence type="ECO:0000259" key="11">
    <source>
        <dbReference type="PROSITE" id="PS51900"/>
    </source>
</evidence>
<evidence type="ECO:0000313" key="12">
    <source>
        <dbReference type="EMBL" id="GGJ79467.1"/>
    </source>
</evidence>
<dbReference type="GO" id="GO:0051301">
    <property type="term" value="P:cell division"/>
    <property type="evidence" value="ECO:0007669"/>
    <property type="project" value="UniProtKB-KW"/>
</dbReference>
<dbReference type="EMBL" id="BMMD01000008">
    <property type="protein sequence ID" value="GGJ79467.1"/>
    <property type="molecule type" value="Genomic_DNA"/>
</dbReference>
<reference evidence="12" key="2">
    <citation type="submission" date="2020-09" db="EMBL/GenBank/DDBJ databases">
        <authorList>
            <person name="Sun Q."/>
            <person name="Zhou Y."/>
        </authorList>
    </citation>
    <scope>NUCLEOTIDE SEQUENCE</scope>
    <source>
        <strain evidence="12">CGMCC 1.8984</strain>
    </source>
</reference>
<evidence type="ECO:0000256" key="8">
    <source>
        <dbReference type="ARBA" id="ARBA00023306"/>
    </source>
</evidence>
<dbReference type="GO" id="GO:0009037">
    <property type="term" value="F:tyrosine-based site-specific recombinase activity"/>
    <property type="evidence" value="ECO:0007669"/>
    <property type="project" value="UniProtKB-UniRule"/>
</dbReference>
<dbReference type="Gene3D" id="1.10.443.10">
    <property type="entry name" value="Intergrase catalytic core"/>
    <property type="match status" value="1"/>
</dbReference>
<dbReference type="GO" id="GO:0005737">
    <property type="term" value="C:cytoplasm"/>
    <property type="evidence" value="ECO:0007669"/>
    <property type="project" value="UniProtKB-SubCell"/>
</dbReference>
<evidence type="ECO:0000256" key="2">
    <source>
        <dbReference type="ARBA" id="ARBA00022490"/>
    </source>
</evidence>
<dbReference type="Pfam" id="PF02899">
    <property type="entry name" value="Phage_int_SAM_1"/>
    <property type="match status" value="1"/>
</dbReference>
<evidence type="ECO:0000256" key="5">
    <source>
        <dbReference type="ARBA" id="ARBA00022908"/>
    </source>
</evidence>
<organism evidence="12 13">
    <name type="scientific">Agromyces bauzanensis</name>
    <dbReference type="NCBI Taxonomy" id="1308924"/>
    <lineage>
        <taxon>Bacteria</taxon>
        <taxon>Bacillati</taxon>
        <taxon>Actinomycetota</taxon>
        <taxon>Actinomycetes</taxon>
        <taxon>Micrococcales</taxon>
        <taxon>Microbacteriaceae</taxon>
        <taxon>Agromyces</taxon>
    </lineage>
</organism>
<dbReference type="PROSITE" id="PS51900">
    <property type="entry name" value="CB"/>
    <property type="match status" value="1"/>
</dbReference>
<keyword evidence="13" id="KW-1185">Reference proteome</keyword>
<evidence type="ECO:0000256" key="4">
    <source>
        <dbReference type="ARBA" id="ARBA00022829"/>
    </source>
</evidence>
<dbReference type="InterPro" id="IPR023009">
    <property type="entry name" value="Tyrosine_recombinase_XerC/XerD"/>
</dbReference>
<dbReference type="Proteomes" id="UP000636956">
    <property type="component" value="Unassembled WGS sequence"/>
</dbReference>
<dbReference type="SUPFAM" id="SSF47823">
    <property type="entry name" value="lambda integrase-like, N-terminal domain"/>
    <property type="match status" value="1"/>
</dbReference>
<evidence type="ECO:0000259" key="10">
    <source>
        <dbReference type="PROSITE" id="PS51898"/>
    </source>
</evidence>
<keyword evidence="2 9" id="KW-0963">Cytoplasm</keyword>
<feature type="active site" evidence="9">
    <location>
        <position position="283"/>
    </location>
</feature>
<evidence type="ECO:0000256" key="6">
    <source>
        <dbReference type="ARBA" id="ARBA00023125"/>
    </source>
</evidence>
<keyword evidence="7 9" id="KW-0233">DNA recombination</keyword>
<protein>
    <recommendedName>
        <fullName evidence="9">Tyrosine recombinase XerC</fullName>
    </recommendedName>
</protein>
<dbReference type="PROSITE" id="PS51898">
    <property type="entry name" value="TYR_RECOMBINASE"/>
    <property type="match status" value="1"/>
</dbReference>
<evidence type="ECO:0000256" key="1">
    <source>
        <dbReference type="ARBA" id="ARBA00004496"/>
    </source>
</evidence>
<sequence length="311" mass="33109">MTLEGLVDDYLAHVRTERGYSEHTVAAYRADLVELVGFAAERQVEDPAGVELALLRDWLWAATERGLARTSIARRAASARGWTAWLHRRGLIVADPGVRLKAPRAQRTLPRVATERALAEALAALADRAAGGDPVAVRDAAIAELLYASALRVSELVGLDLADVDRRRRTVRVTGKGAKERVVPYGAPAARALDRYLEVARPAILAAAVEHPGTAGGAASDAVFLGVRGGRLGVRSVHRQIAAMLSSIPGAGPSGPHALRHSAATHLLDGGADLRAVQEFLGHASLGTTQIYTHVSAERLKQSYRTAHPRA</sequence>
<keyword evidence="6 9" id="KW-0238">DNA-binding</keyword>
<gene>
    <name evidence="9 12" type="primary">xerC</name>
    <name evidence="12" type="ORF">GCM10011372_17280</name>
</gene>
<reference evidence="12" key="1">
    <citation type="journal article" date="2014" name="Int. J. Syst. Evol. Microbiol.">
        <title>Complete genome sequence of Corynebacterium casei LMG S-19264T (=DSM 44701T), isolated from a smear-ripened cheese.</title>
        <authorList>
            <consortium name="US DOE Joint Genome Institute (JGI-PGF)"/>
            <person name="Walter F."/>
            <person name="Albersmeier A."/>
            <person name="Kalinowski J."/>
            <person name="Ruckert C."/>
        </authorList>
    </citation>
    <scope>NUCLEOTIDE SEQUENCE</scope>
    <source>
        <strain evidence="12">CGMCC 1.8984</strain>
    </source>
</reference>